<keyword evidence="9 13" id="KW-0063">Aspartyl esterase</keyword>
<feature type="domain" description="Pectinesterase inhibitor" evidence="14">
    <location>
        <begin position="42"/>
        <end position="193"/>
    </location>
</feature>
<dbReference type="PROSITE" id="PS00800">
    <property type="entry name" value="PECTINESTERASE_1"/>
    <property type="match status" value="1"/>
</dbReference>
<keyword evidence="6 13" id="KW-0134">Cell wall</keyword>
<dbReference type="InterPro" id="IPR033131">
    <property type="entry name" value="Pectinesterase_Asp_AS"/>
</dbReference>
<comment type="catalytic activity">
    <reaction evidence="11 13">
        <text>[(1-&gt;4)-alpha-D-galacturonosyl methyl ester](n) + n H2O = [(1-&gt;4)-alpha-D-galacturonosyl](n) + n methanol + n H(+)</text>
        <dbReference type="Rhea" id="RHEA:22380"/>
        <dbReference type="Rhea" id="RHEA-COMP:14570"/>
        <dbReference type="Rhea" id="RHEA-COMP:14573"/>
        <dbReference type="ChEBI" id="CHEBI:15377"/>
        <dbReference type="ChEBI" id="CHEBI:15378"/>
        <dbReference type="ChEBI" id="CHEBI:17790"/>
        <dbReference type="ChEBI" id="CHEBI:140522"/>
        <dbReference type="ChEBI" id="CHEBI:140523"/>
        <dbReference type="EC" id="3.1.1.11"/>
    </reaction>
</comment>
<keyword evidence="8 13" id="KW-0378">Hydrolase</keyword>
<comment type="function">
    <text evidence="13">Acts in the modification of cell walls via demethylesterification of cell wall pectin.</text>
</comment>
<evidence type="ECO:0000259" key="14">
    <source>
        <dbReference type="SMART" id="SM00856"/>
    </source>
</evidence>
<evidence type="ECO:0000256" key="12">
    <source>
        <dbReference type="PROSITE-ProRule" id="PRU10040"/>
    </source>
</evidence>
<comment type="similarity">
    <text evidence="3">In the N-terminal section; belongs to the PMEI family.</text>
</comment>
<dbReference type="InterPro" id="IPR035513">
    <property type="entry name" value="Invertase/methylesterase_inhib"/>
</dbReference>
<keyword evidence="7 13" id="KW-0964">Secreted</keyword>
<evidence type="ECO:0000313" key="15">
    <source>
        <dbReference type="EMBL" id="KAK6161080.1"/>
    </source>
</evidence>
<dbReference type="InterPro" id="IPR006501">
    <property type="entry name" value="Pectinesterase_inhib_dom"/>
</dbReference>
<evidence type="ECO:0000256" key="5">
    <source>
        <dbReference type="ARBA" id="ARBA00013229"/>
    </source>
</evidence>
<sequence>MAAKRTAIIGLFATLVVVAATAAAIIVVQKKHKELNNHKINESQKAIQSLCQNTYYQQTCITTLSKATNSSNPKTLIQSGFQIAIDELRHVINQTAPLQEASRDPETAGAYKTCQKLLDDSITDLQTTVDQIESFDTANFNMLMDDIKTWLTGALTYQETCLDCFEEVKGEDGEKMRQLLEISRELTINGLALANEFSNFLVPTEFGFSRRLLAHIEPADDYDYGYVGRNLENFAKTPKSRRLLQADPGNVKPNVIVAGDGSGKYTTINEALQEVPFKSNETFVIYIKEGVYQEYVTINKTMWSVMFIGDGPTKTRIIGNRSKIGGYETFWTATVAIEGDNFIAKNIGFENSAGASMHQAVALRVSADKTIFHNCQIDGFQDTLYAHNHRQFYRDCTISGTIDFIFGNARAVLQNCTLLIRKPLENQKLCMVTAQGRTLVNQTSAVVLQNCRVKAGPDYPVADTSYRAYLGRPWKEYSRTIVMDSELDGLIHPDGWSSWNDSSAHLDTCWYAEVNNKGPGADLTKRVTWPGIKKISVQEAEMFTPGEFMFGHSWIADE</sequence>
<dbReference type="Pfam" id="PF01095">
    <property type="entry name" value="Pectinesterase"/>
    <property type="match status" value="1"/>
</dbReference>
<evidence type="ECO:0000256" key="11">
    <source>
        <dbReference type="ARBA" id="ARBA00047928"/>
    </source>
</evidence>
<reference evidence="15 16" key="1">
    <citation type="journal article" date="2021" name="Comput. Struct. Biotechnol. J.">
        <title>De novo genome assembly of the potent medicinal plant Rehmannia glutinosa using nanopore technology.</title>
        <authorList>
            <person name="Ma L."/>
            <person name="Dong C."/>
            <person name="Song C."/>
            <person name="Wang X."/>
            <person name="Zheng X."/>
            <person name="Niu Y."/>
            <person name="Chen S."/>
            <person name="Feng W."/>
        </authorList>
    </citation>
    <scope>NUCLEOTIDE SEQUENCE [LARGE SCALE GENOMIC DNA]</scope>
    <source>
        <strain evidence="15">DH-2019</strain>
    </source>
</reference>
<evidence type="ECO:0000256" key="8">
    <source>
        <dbReference type="ARBA" id="ARBA00022801"/>
    </source>
</evidence>
<dbReference type="Pfam" id="PF04043">
    <property type="entry name" value="PMEI"/>
    <property type="match status" value="1"/>
</dbReference>
<proteinExistence type="inferred from homology"/>
<evidence type="ECO:0000256" key="9">
    <source>
        <dbReference type="ARBA" id="ARBA00023085"/>
    </source>
</evidence>
<comment type="subcellular location">
    <subcellularLocation>
        <location evidence="1 13">Secreted</location>
        <location evidence="1 13">Cell wall</location>
    </subcellularLocation>
</comment>
<keyword evidence="10 13" id="KW-0961">Cell wall biogenesis/degradation</keyword>
<feature type="active site" evidence="12">
    <location>
        <position position="403"/>
    </location>
</feature>
<dbReference type="SUPFAM" id="SSF101148">
    <property type="entry name" value="Plant invertase/pectin methylesterase inhibitor"/>
    <property type="match status" value="1"/>
</dbReference>
<dbReference type="PANTHER" id="PTHR31707">
    <property type="entry name" value="PECTINESTERASE"/>
    <property type="match status" value="1"/>
</dbReference>
<dbReference type="PROSITE" id="PS00503">
    <property type="entry name" value="PECTINESTERASE_2"/>
    <property type="match status" value="1"/>
</dbReference>
<dbReference type="SMART" id="SM00856">
    <property type="entry name" value="PMEI"/>
    <property type="match status" value="1"/>
</dbReference>
<comment type="caution">
    <text evidence="15">The sequence shown here is derived from an EMBL/GenBank/DDBJ whole genome shotgun (WGS) entry which is preliminary data.</text>
</comment>
<dbReference type="CDD" id="cd15798">
    <property type="entry name" value="PMEI-like_3"/>
    <property type="match status" value="1"/>
</dbReference>
<gene>
    <name evidence="15" type="ORF">DH2020_004461</name>
</gene>
<dbReference type="NCBIfam" id="TIGR01614">
    <property type="entry name" value="PME_inhib"/>
    <property type="match status" value="1"/>
</dbReference>
<dbReference type="InterPro" id="IPR018040">
    <property type="entry name" value="Pectinesterase_Tyr_AS"/>
</dbReference>
<evidence type="ECO:0000313" key="16">
    <source>
        <dbReference type="Proteomes" id="UP001318860"/>
    </source>
</evidence>
<evidence type="ECO:0000256" key="1">
    <source>
        <dbReference type="ARBA" id="ARBA00004191"/>
    </source>
</evidence>
<organism evidence="15 16">
    <name type="scientific">Rehmannia glutinosa</name>
    <name type="common">Chinese foxglove</name>
    <dbReference type="NCBI Taxonomy" id="99300"/>
    <lineage>
        <taxon>Eukaryota</taxon>
        <taxon>Viridiplantae</taxon>
        <taxon>Streptophyta</taxon>
        <taxon>Embryophyta</taxon>
        <taxon>Tracheophyta</taxon>
        <taxon>Spermatophyta</taxon>
        <taxon>Magnoliopsida</taxon>
        <taxon>eudicotyledons</taxon>
        <taxon>Gunneridae</taxon>
        <taxon>Pentapetalae</taxon>
        <taxon>asterids</taxon>
        <taxon>lamiids</taxon>
        <taxon>Lamiales</taxon>
        <taxon>Orobanchaceae</taxon>
        <taxon>Rehmannieae</taxon>
        <taxon>Rehmannia</taxon>
    </lineage>
</organism>
<dbReference type="EMBL" id="JABTTQ020000003">
    <property type="protein sequence ID" value="KAK6161080.1"/>
    <property type="molecule type" value="Genomic_DNA"/>
</dbReference>
<dbReference type="InterPro" id="IPR011050">
    <property type="entry name" value="Pectin_lyase_fold/virulence"/>
</dbReference>
<evidence type="ECO:0000256" key="2">
    <source>
        <dbReference type="ARBA" id="ARBA00005184"/>
    </source>
</evidence>
<evidence type="ECO:0000256" key="10">
    <source>
        <dbReference type="ARBA" id="ARBA00023316"/>
    </source>
</evidence>
<evidence type="ECO:0000256" key="4">
    <source>
        <dbReference type="ARBA" id="ARBA00007786"/>
    </source>
</evidence>
<comment type="similarity">
    <text evidence="4">In the C-terminal section; belongs to the pectinesterase family.</text>
</comment>
<dbReference type="Proteomes" id="UP001318860">
    <property type="component" value="Unassembled WGS sequence"/>
</dbReference>
<dbReference type="InterPro" id="IPR012334">
    <property type="entry name" value="Pectin_lyas_fold"/>
</dbReference>
<name>A0ABR0XPG3_REHGL</name>
<protein>
    <recommendedName>
        <fullName evidence="5 13">Pectinesterase</fullName>
        <ecNumber evidence="5 13">3.1.1.11</ecNumber>
    </recommendedName>
</protein>
<comment type="pathway">
    <text evidence="2 13">Glycan metabolism; pectin degradation; 2-dehydro-3-deoxy-D-gluconate from pectin: step 1/5.</text>
</comment>
<dbReference type="Gene3D" id="1.20.140.40">
    <property type="entry name" value="Invertase/pectin methylesterase inhibitor family protein"/>
    <property type="match status" value="1"/>
</dbReference>
<accession>A0ABR0XPG3</accession>
<evidence type="ECO:0000256" key="7">
    <source>
        <dbReference type="ARBA" id="ARBA00022525"/>
    </source>
</evidence>
<keyword evidence="16" id="KW-1185">Reference proteome</keyword>
<dbReference type="Gene3D" id="2.160.20.10">
    <property type="entry name" value="Single-stranded right-handed beta-helix, Pectin lyase-like"/>
    <property type="match status" value="1"/>
</dbReference>
<evidence type="ECO:0000256" key="6">
    <source>
        <dbReference type="ARBA" id="ARBA00022512"/>
    </source>
</evidence>
<dbReference type="SUPFAM" id="SSF51126">
    <property type="entry name" value="Pectin lyase-like"/>
    <property type="match status" value="1"/>
</dbReference>
<evidence type="ECO:0000256" key="3">
    <source>
        <dbReference type="ARBA" id="ARBA00006027"/>
    </source>
</evidence>
<evidence type="ECO:0000256" key="13">
    <source>
        <dbReference type="RuleBase" id="RU000589"/>
    </source>
</evidence>
<dbReference type="InterPro" id="IPR000070">
    <property type="entry name" value="Pectinesterase_cat"/>
</dbReference>
<dbReference type="EC" id="3.1.1.11" evidence="5 13"/>